<dbReference type="EMBL" id="AMCW01000004">
    <property type="protein sequence ID" value="EKK04466.1"/>
    <property type="molecule type" value="Genomic_DNA"/>
</dbReference>
<dbReference type="AlphaFoldDB" id="K5EEZ8"/>
<proteinExistence type="predicted"/>
<organism evidence="1 2">
    <name type="scientific">Rhodopirellula baltica SH28</name>
    <dbReference type="NCBI Taxonomy" id="993517"/>
    <lineage>
        <taxon>Bacteria</taxon>
        <taxon>Pseudomonadati</taxon>
        <taxon>Planctomycetota</taxon>
        <taxon>Planctomycetia</taxon>
        <taxon>Pirellulales</taxon>
        <taxon>Pirellulaceae</taxon>
        <taxon>Rhodopirellula</taxon>
    </lineage>
</organism>
<protein>
    <submittedName>
        <fullName evidence="1">Uncharacterized protein</fullName>
    </submittedName>
</protein>
<evidence type="ECO:0000313" key="2">
    <source>
        <dbReference type="Proteomes" id="UP000007993"/>
    </source>
</evidence>
<sequence>MSSSSEMRTVSSGIGDDETWRWRNARRNSWGQLFDSGATDQRMLGQ</sequence>
<comment type="caution">
    <text evidence="1">The sequence shown here is derived from an EMBL/GenBank/DDBJ whole genome shotgun (WGS) entry which is preliminary data.</text>
</comment>
<dbReference type="Proteomes" id="UP000007993">
    <property type="component" value="Unassembled WGS sequence"/>
</dbReference>
<evidence type="ECO:0000313" key="1">
    <source>
        <dbReference type="EMBL" id="EKK04466.1"/>
    </source>
</evidence>
<reference evidence="1 2" key="1">
    <citation type="journal article" date="2013" name="Mar. Genomics">
        <title>Expression of sulfatases in Rhodopirellula baltica and the diversity of sulfatases in the genus Rhodopirellula.</title>
        <authorList>
            <person name="Wegner C.E."/>
            <person name="Richter-Heitmann T."/>
            <person name="Klindworth A."/>
            <person name="Klockow C."/>
            <person name="Richter M."/>
            <person name="Achstetter T."/>
            <person name="Glockner F.O."/>
            <person name="Harder J."/>
        </authorList>
    </citation>
    <scope>NUCLEOTIDE SEQUENCE [LARGE SCALE GENOMIC DNA]</scope>
    <source>
        <strain evidence="1 2">SH28</strain>
    </source>
</reference>
<name>K5EEZ8_RHOBT</name>
<accession>K5EEZ8</accession>
<gene>
    <name evidence="1" type="ORF">RBSH_00081</name>
</gene>